<evidence type="ECO:0000256" key="6">
    <source>
        <dbReference type="ARBA" id="ARBA00023136"/>
    </source>
</evidence>
<proteinExistence type="inferred from homology"/>
<dbReference type="InterPro" id="IPR038468">
    <property type="entry name" value="MmpS_C"/>
</dbReference>
<dbReference type="Proteomes" id="UP000193964">
    <property type="component" value="Unassembled WGS sequence"/>
</dbReference>
<evidence type="ECO:0000313" key="9">
    <source>
        <dbReference type="Proteomes" id="UP000070612"/>
    </source>
</evidence>
<dbReference type="PATRIC" id="fig|59750.3.peg.4943"/>
<sequence>MFKRLWIPLLVLVVVGGAGFTVSRLHGIFGSEKHTSYSDTRADESETYDPKQMIYEVFGPPGTVANISYFDKDTEPQYITGISLPWTLQFDMGSTTAIGSLMAQGDSDNIGCRIIVDGEVKAERTSNNVNAFTSCLLKNG</sequence>
<dbReference type="Proteomes" id="UP000070612">
    <property type="component" value="Unassembled WGS sequence"/>
</dbReference>
<protein>
    <submittedName>
        <fullName evidence="7">Membrane protein</fullName>
    </submittedName>
</protein>
<dbReference type="Pfam" id="PF05423">
    <property type="entry name" value="Mycobact_memb"/>
    <property type="match status" value="1"/>
</dbReference>
<keyword evidence="5" id="KW-1133">Transmembrane helix</keyword>
<gene>
    <name evidence="7" type="ORF">AFM11_33055</name>
    <name evidence="8" type="ORF">AWC31_17170</name>
</gene>
<dbReference type="InterPro" id="IPR008693">
    <property type="entry name" value="MmpS"/>
</dbReference>
<evidence type="ECO:0000256" key="4">
    <source>
        <dbReference type="ARBA" id="ARBA00022692"/>
    </source>
</evidence>
<keyword evidence="6" id="KW-0472">Membrane</keyword>
<name>A0A132PC61_9MYCO</name>
<comment type="similarity">
    <text evidence="2">Belongs to the MmpS family.</text>
</comment>
<dbReference type="AlphaFoldDB" id="A0A132PC61"/>
<evidence type="ECO:0000256" key="3">
    <source>
        <dbReference type="ARBA" id="ARBA00022475"/>
    </source>
</evidence>
<evidence type="ECO:0000313" key="10">
    <source>
        <dbReference type="Proteomes" id="UP000193964"/>
    </source>
</evidence>
<keyword evidence="4" id="KW-0812">Transmembrane</keyword>
<reference evidence="7 9" key="1">
    <citation type="submission" date="2015-07" db="EMBL/GenBank/DDBJ databases">
        <title>A draft genome sequence of Mycobacterium wolinskyi.</title>
        <authorList>
            <person name="de Man T.J."/>
            <person name="Perry K.A."/>
            <person name="Coulliette A.D."/>
            <person name="Jensen B."/>
            <person name="Toney N.C."/>
            <person name="Limbago B.M."/>
            <person name="Noble-Wang J."/>
        </authorList>
    </citation>
    <scope>NUCLEOTIDE SEQUENCE [LARGE SCALE GENOMIC DNA]</scope>
    <source>
        <strain evidence="7 9">CDC_01</strain>
    </source>
</reference>
<evidence type="ECO:0000313" key="8">
    <source>
        <dbReference type="EMBL" id="ORX18121.1"/>
    </source>
</evidence>
<evidence type="ECO:0000313" key="7">
    <source>
        <dbReference type="EMBL" id="KWX19925.1"/>
    </source>
</evidence>
<dbReference type="EMBL" id="LQQA01000006">
    <property type="protein sequence ID" value="ORX18121.1"/>
    <property type="molecule type" value="Genomic_DNA"/>
</dbReference>
<dbReference type="STRING" id="59750.AWC31_17170"/>
<dbReference type="Gene3D" id="2.60.40.2880">
    <property type="entry name" value="MmpS1-5, C-terminal soluble domain"/>
    <property type="match status" value="1"/>
</dbReference>
<comment type="subcellular location">
    <subcellularLocation>
        <location evidence="1">Cell membrane</location>
    </subcellularLocation>
</comment>
<evidence type="ECO:0000256" key="5">
    <source>
        <dbReference type="ARBA" id="ARBA00022989"/>
    </source>
</evidence>
<keyword evidence="9" id="KW-1185">Reference proteome</keyword>
<accession>A0A132PC61</accession>
<dbReference type="EMBL" id="LGTW01000033">
    <property type="protein sequence ID" value="KWX19925.1"/>
    <property type="molecule type" value="Genomic_DNA"/>
</dbReference>
<comment type="caution">
    <text evidence="7">The sequence shown here is derived from an EMBL/GenBank/DDBJ whole genome shotgun (WGS) entry which is preliminary data.</text>
</comment>
<evidence type="ECO:0000256" key="2">
    <source>
        <dbReference type="ARBA" id="ARBA00007531"/>
    </source>
</evidence>
<keyword evidence="3" id="KW-1003">Cell membrane</keyword>
<organism evidence="7 9">
    <name type="scientific">Mycolicibacterium wolinskyi</name>
    <dbReference type="NCBI Taxonomy" id="59750"/>
    <lineage>
        <taxon>Bacteria</taxon>
        <taxon>Bacillati</taxon>
        <taxon>Actinomycetota</taxon>
        <taxon>Actinomycetes</taxon>
        <taxon>Mycobacteriales</taxon>
        <taxon>Mycobacteriaceae</taxon>
        <taxon>Mycolicibacterium</taxon>
    </lineage>
</organism>
<dbReference type="GO" id="GO:0005886">
    <property type="term" value="C:plasma membrane"/>
    <property type="evidence" value="ECO:0007669"/>
    <property type="project" value="UniProtKB-SubCell"/>
</dbReference>
<evidence type="ECO:0000256" key="1">
    <source>
        <dbReference type="ARBA" id="ARBA00004236"/>
    </source>
</evidence>
<reference evidence="8 10" key="2">
    <citation type="submission" date="2016-01" db="EMBL/GenBank/DDBJ databases">
        <title>The new phylogeny of the genus Mycobacterium.</title>
        <authorList>
            <person name="Tarcisio F."/>
            <person name="Conor M."/>
            <person name="Antonella G."/>
            <person name="Elisabetta G."/>
            <person name="Giulia F.S."/>
            <person name="Sara T."/>
            <person name="Anna F."/>
            <person name="Clotilde B."/>
            <person name="Roberto B."/>
            <person name="Veronica D.S."/>
            <person name="Fabio R."/>
            <person name="Monica P."/>
            <person name="Olivier J."/>
            <person name="Enrico T."/>
            <person name="Nicola S."/>
        </authorList>
    </citation>
    <scope>NUCLEOTIDE SEQUENCE [LARGE SCALE GENOMIC DNA]</scope>
    <source>
        <strain evidence="8 10">ATCC 700010</strain>
    </source>
</reference>